<keyword evidence="6" id="KW-0449">Lipoprotein</keyword>
<dbReference type="AlphaFoldDB" id="A0A841RNN7"/>
<comment type="similarity">
    <text evidence="2">Belongs to the NlpA lipoprotein family.</text>
</comment>
<evidence type="ECO:0000256" key="6">
    <source>
        <dbReference type="ARBA" id="ARBA00023288"/>
    </source>
</evidence>
<evidence type="ECO:0000256" key="2">
    <source>
        <dbReference type="ARBA" id="ARBA00008973"/>
    </source>
</evidence>
<dbReference type="Gene3D" id="3.40.190.10">
    <property type="entry name" value="Periplasmic binding protein-like II"/>
    <property type="match status" value="2"/>
</dbReference>
<organism evidence="7 8">
    <name type="scientific">Gracilibacillus halotolerans</name>
    <dbReference type="NCBI Taxonomy" id="74386"/>
    <lineage>
        <taxon>Bacteria</taxon>
        <taxon>Bacillati</taxon>
        <taxon>Bacillota</taxon>
        <taxon>Bacilli</taxon>
        <taxon>Bacillales</taxon>
        <taxon>Bacillaceae</taxon>
        <taxon>Gracilibacillus</taxon>
    </lineage>
</organism>
<gene>
    <name evidence="7" type="ORF">GGQ92_002304</name>
</gene>
<keyword evidence="8" id="KW-1185">Reference proteome</keyword>
<proteinExistence type="inferred from homology"/>
<evidence type="ECO:0000256" key="1">
    <source>
        <dbReference type="ARBA" id="ARBA00004635"/>
    </source>
</evidence>
<keyword evidence="5" id="KW-0564">Palmitate</keyword>
<dbReference type="PANTHER" id="PTHR30429:SF1">
    <property type="entry name" value="D-METHIONINE-BINDING LIPOPROTEIN METQ-RELATED"/>
    <property type="match status" value="1"/>
</dbReference>
<dbReference type="PANTHER" id="PTHR30429">
    <property type="entry name" value="D-METHIONINE-BINDING LIPOPROTEIN METQ"/>
    <property type="match status" value="1"/>
</dbReference>
<dbReference type="EMBL" id="JACHON010000012">
    <property type="protein sequence ID" value="MBB6513492.1"/>
    <property type="molecule type" value="Genomic_DNA"/>
</dbReference>
<dbReference type="RefSeq" id="WP_184248758.1">
    <property type="nucleotide sequence ID" value="NZ_BAAACU010000029.1"/>
</dbReference>
<dbReference type="GO" id="GO:0016020">
    <property type="term" value="C:membrane"/>
    <property type="evidence" value="ECO:0007669"/>
    <property type="project" value="UniProtKB-SubCell"/>
</dbReference>
<dbReference type="SUPFAM" id="SSF53850">
    <property type="entry name" value="Periplasmic binding protein-like II"/>
    <property type="match status" value="1"/>
</dbReference>
<evidence type="ECO:0000313" key="8">
    <source>
        <dbReference type="Proteomes" id="UP000572212"/>
    </source>
</evidence>
<dbReference type="PROSITE" id="PS51257">
    <property type="entry name" value="PROKAR_LIPOPROTEIN"/>
    <property type="match status" value="1"/>
</dbReference>
<keyword evidence="4" id="KW-0472">Membrane</keyword>
<protein>
    <submittedName>
        <fullName evidence="7">D-methionine transport system substrate-binding protein</fullName>
    </submittedName>
</protein>
<evidence type="ECO:0000256" key="5">
    <source>
        <dbReference type="ARBA" id="ARBA00023139"/>
    </source>
</evidence>
<dbReference type="InterPro" id="IPR004872">
    <property type="entry name" value="Lipoprotein_NlpA"/>
</dbReference>
<comment type="caution">
    <text evidence="7">The sequence shown here is derived from an EMBL/GenBank/DDBJ whole genome shotgun (WGS) entry which is preliminary data.</text>
</comment>
<evidence type="ECO:0000256" key="4">
    <source>
        <dbReference type="ARBA" id="ARBA00023136"/>
    </source>
</evidence>
<sequence>MKKLVTLLILIIVILAGCGTSESSSSGDKTVKIAITDSELYNTIIKHVQEKVEKEGVELDIVYMSDWNIFNQALANKEIDLNFYQTRQFLKNANEVNGWDLVPIAATYDNNRGYFSTKYKTLEELPDGATVTIPTDPVNNGHALYVLQEGGLIKLKEGVGFQGSQRDIIENKKNLNLVEVDFQMIPNMIEDSDLSFLSGYYIVQAGFTLDDALVLGGHHEEFIMILAAREDNKDDEIIQKVAEAFESEDTKKLMREKYPIEITWP</sequence>
<accession>A0A841RNN7</accession>
<keyword evidence="3" id="KW-0732">Signal</keyword>
<evidence type="ECO:0000256" key="3">
    <source>
        <dbReference type="ARBA" id="ARBA00022729"/>
    </source>
</evidence>
<dbReference type="Proteomes" id="UP000572212">
    <property type="component" value="Unassembled WGS sequence"/>
</dbReference>
<comment type="subcellular location">
    <subcellularLocation>
        <location evidence="1">Membrane</location>
        <topology evidence="1">Lipid-anchor</topology>
    </subcellularLocation>
</comment>
<name>A0A841RNN7_9BACI</name>
<evidence type="ECO:0000313" key="7">
    <source>
        <dbReference type="EMBL" id="MBB6513492.1"/>
    </source>
</evidence>
<dbReference type="Pfam" id="PF03180">
    <property type="entry name" value="Lipoprotein_9"/>
    <property type="match status" value="1"/>
</dbReference>
<reference evidence="7 8" key="1">
    <citation type="submission" date="2020-08" db="EMBL/GenBank/DDBJ databases">
        <title>Genomic Encyclopedia of Type Strains, Phase IV (KMG-IV): sequencing the most valuable type-strain genomes for metagenomic binning, comparative biology and taxonomic classification.</title>
        <authorList>
            <person name="Goeker M."/>
        </authorList>
    </citation>
    <scope>NUCLEOTIDE SEQUENCE [LARGE SCALE GENOMIC DNA]</scope>
    <source>
        <strain evidence="7 8">DSM 11805</strain>
    </source>
</reference>